<sequence>MQYKIIGATIMAIMLSGCSQTQPLTNRVENQLAISSVQDAPFYYDKGSRFAIEPKFVSSEIVTQAQEEALYQAVTLHIEQAFAKRGYEFVSTEQSPDFVVKFAVALSKDLTDQMISEHFGVTPGLSDNEALNKASFLIAVDDASSGQRLWRGAAQGFAKEDAKDAHRTTRLKTVINKVLMQFDT</sequence>
<keyword evidence="3" id="KW-1185">Reference proteome</keyword>
<evidence type="ECO:0000259" key="1">
    <source>
        <dbReference type="Pfam" id="PF13590"/>
    </source>
</evidence>
<dbReference type="RefSeq" id="WP_284295698.1">
    <property type="nucleotide sequence ID" value="NZ_BSSV01000001.1"/>
</dbReference>
<dbReference type="Gene3D" id="3.30.160.670">
    <property type="match status" value="1"/>
</dbReference>
<dbReference type="Pfam" id="PF13590">
    <property type="entry name" value="DUF4136"/>
    <property type="match status" value="1"/>
</dbReference>
<gene>
    <name evidence="2" type="ORF">tloyanaT_04070</name>
</gene>
<comment type="caution">
    <text evidence="2">The sequence shown here is derived from an EMBL/GenBank/DDBJ whole genome shotgun (WGS) entry which is preliminary data.</text>
</comment>
<proteinExistence type="predicted"/>
<name>A0ABQ6HA42_9GAMM</name>
<evidence type="ECO:0000313" key="3">
    <source>
        <dbReference type="Proteomes" id="UP001157134"/>
    </source>
</evidence>
<dbReference type="EMBL" id="BSSV01000001">
    <property type="protein sequence ID" value="GLX84155.1"/>
    <property type="molecule type" value="Genomic_DNA"/>
</dbReference>
<dbReference type="InterPro" id="IPR025411">
    <property type="entry name" value="DUF4136"/>
</dbReference>
<feature type="domain" description="DUF4136" evidence="1">
    <location>
        <begin position="48"/>
        <end position="182"/>
    </location>
</feature>
<evidence type="ECO:0000313" key="2">
    <source>
        <dbReference type="EMBL" id="GLX84155.1"/>
    </source>
</evidence>
<dbReference type="Proteomes" id="UP001157134">
    <property type="component" value="Unassembled WGS sequence"/>
</dbReference>
<reference evidence="2 3" key="1">
    <citation type="submission" date="2023-03" db="EMBL/GenBank/DDBJ databases">
        <title>Thalassotalea loyana LMG 22536T draft genome sequence.</title>
        <authorList>
            <person name="Sawabe T."/>
        </authorList>
    </citation>
    <scope>NUCLEOTIDE SEQUENCE [LARGE SCALE GENOMIC DNA]</scope>
    <source>
        <strain evidence="2 3">LMG 22536</strain>
    </source>
</reference>
<dbReference type="PROSITE" id="PS51257">
    <property type="entry name" value="PROKAR_LIPOPROTEIN"/>
    <property type="match status" value="1"/>
</dbReference>
<organism evidence="2 3">
    <name type="scientific">Thalassotalea loyana</name>
    <dbReference type="NCBI Taxonomy" id="280483"/>
    <lineage>
        <taxon>Bacteria</taxon>
        <taxon>Pseudomonadati</taxon>
        <taxon>Pseudomonadota</taxon>
        <taxon>Gammaproteobacteria</taxon>
        <taxon>Alteromonadales</taxon>
        <taxon>Colwelliaceae</taxon>
        <taxon>Thalassotalea</taxon>
    </lineage>
</organism>
<accession>A0ABQ6HA42</accession>
<protein>
    <recommendedName>
        <fullName evidence="1">DUF4136 domain-containing protein</fullName>
    </recommendedName>
</protein>